<organism evidence="7 8">
    <name type="scientific">Acropora cervicornis</name>
    <name type="common">Staghorn coral</name>
    <dbReference type="NCBI Taxonomy" id="6130"/>
    <lineage>
        <taxon>Eukaryota</taxon>
        <taxon>Metazoa</taxon>
        <taxon>Cnidaria</taxon>
        <taxon>Anthozoa</taxon>
        <taxon>Hexacorallia</taxon>
        <taxon>Scleractinia</taxon>
        <taxon>Astrocoeniina</taxon>
        <taxon>Acroporidae</taxon>
        <taxon>Acropora</taxon>
    </lineage>
</organism>
<evidence type="ECO:0000259" key="6">
    <source>
        <dbReference type="Pfam" id="PF04116"/>
    </source>
</evidence>
<evidence type="ECO:0000256" key="2">
    <source>
        <dbReference type="ARBA" id="ARBA00022692"/>
    </source>
</evidence>
<dbReference type="InterPro" id="IPR050307">
    <property type="entry name" value="Sterol_Desaturase_Related"/>
</dbReference>
<proteinExistence type="predicted"/>
<feature type="domain" description="Fatty acid hydroxylase" evidence="6">
    <location>
        <begin position="139"/>
        <end position="262"/>
    </location>
</feature>
<reference evidence="7" key="2">
    <citation type="journal article" date="2023" name="Science">
        <title>Genomic signatures of disease resistance in endangered staghorn corals.</title>
        <authorList>
            <person name="Vollmer S.V."/>
            <person name="Selwyn J.D."/>
            <person name="Despard B.A."/>
            <person name="Roesel C.L."/>
        </authorList>
    </citation>
    <scope>NUCLEOTIDE SEQUENCE</scope>
    <source>
        <strain evidence="7">K2</strain>
    </source>
</reference>
<dbReference type="AlphaFoldDB" id="A0AAD9VB11"/>
<feature type="transmembrane region" description="Helical" evidence="5">
    <location>
        <begin position="21"/>
        <end position="42"/>
    </location>
</feature>
<dbReference type="EMBL" id="JARQWQ010000013">
    <property type="protein sequence ID" value="KAK2567903.1"/>
    <property type="molecule type" value="Genomic_DNA"/>
</dbReference>
<evidence type="ECO:0000256" key="5">
    <source>
        <dbReference type="SAM" id="Phobius"/>
    </source>
</evidence>
<feature type="transmembrane region" description="Helical" evidence="5">
    <location>
        <begin position="69"/>
        <end position="94"/>
    </location>
</feature>
<keyword evidence="2 5" id="KW-0812">Transmembrane</keyword>
<dbReference type="InterPro" id="IPR006694">
    <property type="entry name" value="Fatty_acid_hydroxylase"/>
</dbReference>
<keyword evidence="4 5" id="KW-0472">Membrane</keyword>
<name>A0AAD9VB11_ACRCE</name>
<comment type="caution">
    <text evidence="7">The sequence shown here is derived from an EMBL/GenBank/DDBJ whole genome shotgun (WGS) entry which is preliminary data.</text>
</comment>
<reference evidence="7" key="1">
    <citation type="journal article" date="2023" name="G3 (Bethesda)">
        <title>Whole genome assembly and annotation of the endangered Caribbean coral Acropora cervicornis.</title>
        <authorList>
            <person name="Selwyn J.D."/>
            <person name="Vollmer S.V."/>
        </authorList>
    </citation>
    <scope>NUCLEOTIDE SEQUENCE</scope>
    <source>
        <strain evidence="7">K2</strain>
    </source>
</reference>
<dbReference type="GO" id="GO:0016020">
    <property type="term" value="C:membrane"/>
    <property type="evidence" value="ECO:0007669"/>
    <property type="project" value="UniProtKB-SubCell"/>
</dbReference>
<keyword evidence="3 5" id="KW-1133">Transmembrane helix</keyword>
<evidence type="ECO:0000256" key="3">
    <source>
        <dbReference type="ARBA" id="ARBA00022989"/>
    </source>
</evidence>
<comment type="subcellular location">
    <subcellularLocation>
        <location evidence="1">Membrane</location>
    </subcellularLocation>
</comment>
<accession>A0AAD9VB11</accession>
<dbReference type="Pfam" id="PF04116">
    <property type="entry name" value="FA_hydroxylase"/>
    <property type="match status" value="1"/>
</dbReference>
<dbReference type="PANTHER" id="PTHR11863">
    <property type="entry name" value="STEROL DESATURASE"/>
    <property type="match status" value="1"/>
</dbReference>
<evidence type="ECO:0000256" key="1">
    <source>
        <dbReference type="ARBA" id="ARBA00004370"/>
    </source>
</evidence>
<keyword evidence="8" id="KW-1185">Reference proteome</keyword>
<dbReference type="GO" id="GO:0016491">
    <property type="term" value="F:oxidoreductase activity"/>
    <property type="evidence" value="ECO:0007669"/>
    <property type="project" value="InterPro"/>
</dbReference>
<dbReference type="GO" id="GO:0005506">
    <property type="term" value="F:iron ion binding"/>
    <property type="evidence" value="ECO:0007669"/>
    <property type="project" value="InterPro"/>
</dbReference>
<gene>
    <name evidence="7" type="ORF">P5673_007794</name>
</gene>
<evidence type="ECO:0000256" key="4">
    <source>
        <dbReference type="ARBA" id="ARBA00023136"/>
    </source>
</evidence>
<dbReference type="GO" id="GO:0008610">
    <property type="term" value="P:lipid biosynthetic process"/>
    <property type="evidence" value="ECO:0007669"/>
    <property type="project" value="InterPro"/>
</dbReference>
<dbReference type="Proteomes" id="UP001249851">
    <property type="component" value="Unassembled WGS sequence"/>
</dbReference>
<feature type="transmembrane region" description="Helical" evidence="5">
    <location>
        <begin position="101"/>
        <end position="119"/>
    </location>
</feature>
<sequence length="301" mass="34451">MFGNRLKNNKQDAIAALKKTAFVVGTALICFAAARNTITWHVERFWGASGDFWQSRWKEIHALSGGDEFMLTVIGTNVVTFFVFWIFGALYLFVDLTGRPKWIVVGGGFSLVLYWVFKWRGCSCGPELPSFQWVLFEIAVFSLVDEFGFYYSHRLFHHPSIYRHIHKIHHEWTAPIGIVSIYAHPLEHLIANVLPVAMGPLVMGSHIATAWMWFSMALLTTVNTHSGYHLPFMPSPEAHDFHHLKFTQNYGMLGVLDRLHGTDVMFRNSRAYDRHIMLLGLIPLKQTFPDDTKKGAPVKRD</sequence>
<evidence type="ECO:0000313" key="8">
    <source>
        <dbReference type="Proteomes" id="UP001249851"/>
    </source>
</evidence>
<evidence type="ECO:0000313" key="7">
    <source>
        <dbReference type="EMBL" id="KAK2567903.1"/>
    </source>
</evidence>
<protein>
    <submittedName>
        <fullName evidence="7">Fatty acid hydroxylase domain-containing protein 2</fullName>
    </submittedName>
</protein>